<organism evidence="3 4">
    <name type="scientific">Tessaracoccus aquimaris</name>
    <dbReference type="NCBI Taxonomy" id="1332264"/>
    <lineage>
        <taxon>Bacteria</taxon>
        <taxon>Bacillati</taxon>
        <taxon>Actinomycetota</taxon>
        <taxon>Actinomycetes</taxon>
        <taxon>Propionibacteriales</taxon>
        <taxon>Propionibacteriaceae</taxon>
        <taxon>Tessaracoccus</taxon>
    </lineage>
</organism>
<accession>A0A1Q2CT94</accession>
<dbReference type="STRING" id="1332264.BW730_11375"/>
<dbReference type="AlphaFoldDB" id="A0A1Q2CT94"/>
<dbReference type="Pfam" id="PF13810">
    <property type="entry name" value="DUF4185"/>
    <property type="match status" value="1"/>
</dbReference>
<evidence type="ECO:0000313" key="3">
    <source>
        <dbReference type="EMBL" id="AQP49344.1"/>
    </source>
</evidence>
<keyword evidence="1" id="KW-0732">Signal</keyword>
<proteinExistence type="predicted"/>
<feature type="domain" description="DUF4185" evidence="2">
    <location>
        <begin position="206"/>
        <end position="316"/>
    </location>
</feature>
<dbReference type="PROSITE" id="PS51318">
    <property type="entry name" value="TAT"/>
    <property type="match status" value="1"/>
</dbReference>
<feature type="chain" id="PRO_5012930396" description="DUF4185 domain-containing protein" evidence="1">
    <location>
        <begin position="33"/>
        <end position="379"/>
    </location>
</feature>
<dbReference type="RefSeq" id="WP_077687637.1">
    <property type="nucleotide sequence ID" value="NZ_CP019606.1"/>
</dbReference>
<evidence type="ECO:0000256" key="1">
    <source>
        <dbReference type="SAM" id="SignalP"/>
    </source>
</evidence>
<gene>
    <name evidence="3" type="ORF">BW730_11375</name>
</gene>
<name>A0A1Q2CT94_9ACTN</name>
<evidence type="ECO:0000313" key="4">
    <source>
        <dbReference type="Proteomes" id="UP000188145"/>
    </source>
</evidence>
<dbReference type="KEGG" id="tes:BW730_11375"/>
<feature type="signal peptide" evidence="1">
    <location>
        <begin position="1"/>
        <end position="32"/>
    </location>
</feature>
<keyword evidence="4" id="KW-1185">Reference proteome</keyword>
<dbReference type="OrthoDB" id="284233at2"/>
<dbReference type="InterPro" id="IPR025442">
    <property type="entry name" value="DUF4185"/>
</dbReference>
<dbReference type="EMBL" id="CP019606">
    <property type="protein sequence ID" value="AQP49344.1"/>
    <property type="molecule type" value="Genomic_DNA"/>
</dbReference>
<dbReference type="InterPro" id="IPR006311">
    <property type="entry name" value="TAT_signal"/>
</dbReference>
<protein>
    <recommendedName>
        <fullName evidence="2">DUF4185 domain-containing protein</fullName>
    </recommendedName>
</protein>
<sequence>MTGTTNLPGPSRRAVLAAAGLGAIAIPSVAHAAPRPSGLGPLSVTATPDTQLNAMFTNYGNTGGQWVGADSTYSVRLKDGRTAWVFSDTIYGDVVNGTLSPTDSFFINNSIIVQDGQKLSTVTGGTSDHPEAIVGMDGDAWHWFGAAQTRPNGDVQIGVLRFERFGTGAWDWGWKSNRLVTLDRRTLKPRSVTPLPSAAGVQWASWFLQQPGVTYVYGVEDLGASKYMHLARVRSGDLSSTGKWEYWTGSGWSRTETDSARIIVGVSNEYSVTAFGGGYLLITQDTNELFSSRILAYRSDSLTGPFVDPIEVYRMPEVGPFGSYGDPNIFGYNPHEHPELRRGNELVISYNINTFDNMAIYDDVTIYRPRFIRATFTHR</sequence>
<evidence type="ECO:0000259" key="2">
    <source>
        <dbReference type="Pfam" id="PF13810"/>
    </source>
</evidence>
<dbReference type="Proteomes" id="UP000188145">
    <property type="component" value="Chromosome"/>
</dbReference>
<reference evidence="4" key="1">
    <citation type="submission" date="2017-02" db="EMBL/GenBank/DDBJ databases">
        <title>Tessaracoccus aquaemaris sp. nov., isolated from the intestine of a Korean rockfish, Sebastes schlegelii, in a marine aquaculture pond.</title>
        <authorList>
            <person name="Tak E.J."/>
            <person name="Bae J.-W."/>
        </authorList>
    </citation>
    <scope>NUCLEOTIDE SEQUENCE [LARGE SCALE GENOMIC DNA]</scope>
    <source>
        <strain evidence="4">NSG39</strain>
    </source>
</reference>